<dbReference type="Proteomes" id="UP000015101">
    <property type="component" value="Unassembled WGS sequence"/>
</dbReference>
<sequence>MGFSRTEIINSISMHLYDDILATYLLLGIKLDNSSSYTWSNISLGRSNTTINPSTKNSNLLSAGINRVLNPGTIRTPSHPATVALTEEADSKTNNANDINFNKFNKETKQVVPASPYKNRNAGFFDQIIVPDHKPQPQTKGLFSRFRSHNNNNNNLQHQHQQQQLQQQQYLQQQQQQLQHYHQQQHKDEKHCLFTVGEGSVITNNASNNNNINYNNYNINNNNYVYDNYSRNSKFVAPENQKSVLPLNSGRRQGSFDNALVKEGTPEAEPFTRITSFRMPTSNSAHQHANFVVGAGSSDIDVLAGDKMKSYEESSIGDRNKGSATFRPVPAIRLTKKLDNRIVMESSIECDSDDVSKNKKEIMNNSDMDELVEDDLAPAKTYVSVVFTFFLFWHHLFCLSFF</sequence>
<dbReference type="CTD" id="20207335"/>
<dbReference type="HOGENOM" id="CLU_685663_0_0_1"/>
<name>T1FET6_HELRO</name>
<evidence type="ECO:0000313" key="4">
    <source>
        <dbReference type="Proteomes" id="UP000015101"/>
    </source>
</evidence>
<dbReference type="RefSeq" id="XP_009026580.1">
    <property type="nucleotide sequence ID" value="XM_009028332.1"/>
</dbReference>
<dbReference type="EMBL" id="KB097528">
    <property type="protein sequence ID" value="ESN95434.1"/>
    <property type="molecule type" value="Genomic_DNA"/>
</dbReference>
<feature type="region of interest" description="Disordered" evidence="1">
    <location>
        <begin position="131"/>
        <end position="168"/>
    </location>
</feature>
<feature type="compositionally biased region" description="Low complexity" evidence="1">
    <location>
        <begin position="149"/>
        <end position="168"/>
    </location>
</feature>
<dbReference type="EMBL" id="AMQM01006878">
    <property type="status" value="NOT_ANNOTATED_CDS"/>
    <property type="molecule type" value="Genomic_DNA"/>
</dbReference>
<dbReference type="KEGG" id="hro:HELRODRAFT_179510"/>
<dbReference type="GeneID" id="20207335"/>
<evidence type="ECO:0000313" key="2">
    <source>
        <dbReference type="EMBL" id="ESN95434.1"/>
    </source>
</evidence>
<dbReference type="Gene3D" id="1.10.8.10">
    <property type="entry name" value="DNA helicase RuvA subunit, C-terminal domain"/>
    <property type="match status" value="1"/>
</dbReference>
<dbReference type="AlphaFoldDB" id="T1FET6"/>
<protein>
    <submittedName>
        <fullName evidence="2 3">Uncharacterized protein</fullName>
    </submittedName>
</protein>
<organism evidence="3 4">
    <name type="scientific">Helobdella robusta</name>
    <name type="common">Californian leech</name>
    <dbReference type="NCBI Taxonomy" id="6412"/>
    <lineage>
        <taxon>Eukaryota</taxon>
        <taxon>Metazoa</taxon>
        <taxon>Spiralia</taxon>
        <taxon>Lophotrochozoa</taxon>
        <taxon>Annelida</taxon>
        <taxon>Clitellata</taxon>
        <taxon>Hirudinea</taxon>
        <taxon>Rhynchobdellida</taxon>
        <taxon>Glossiphoniidae</taxon>
        <taxon>Helobdella</taxon>
    </lineage>
</organism>
<proteinExistence type="predicted"/>
<dbReference type="EnsemblMetazoa" id="HelroT179510">
    <property type="protein sequence ID" value="HelroP179510"/>
    <property type="gene ID" value="HelroG179510"/>
</dbReference>
<evidence type="ECO:0000313" key="3">
    <source>
        <dbReference type="EnsemblMetazoa" id="HelroP179510"/>
    </source>
</evidence>
<reference evidence="3" key="3">
    <citation type="submission" date="2015-06" db="UniProtKB">
        <authorList>
            <consortium name="EnsemblMetazoa"/>
        </authorList>
    </citation>
    <scope>IDENTIFICATION</scope>
</reference>
<reference evidence="2 4" key="2">
    <citation type="journal article" date="2013" name="Nature">
        <title>Insights into bilaterian evolution from three spiralian genomes.</title>
        <authorList>
            <person name="Simakov O."/>
            <person name="Marletaz F."/>
            <person name="Cho S.J."/>
            <person name="Edsinger-Gonzales E."/>
            <person name="Havlak P."/>
            <person name="Hellsten U."/>
            <person name="Kuo D.H."/>
            <person name="Larsson T."/>
            <person name="Lv J."/>
            <person name="Arendt D."/>
            <person name="Savage R."/>
            <person name="Osoegawa K."/>
            <person name="de Jong P."/>
            <person name="Grimwood J."/>
            <person name="Chapman J.A."/>
            <person name="Shapiro H."/>
            <person name="Aerts A."/>
            <person name="Otillar R.P."/>
            <person name="Terry A.Y."/>
            <person name="Boore J.L."/>
            <person name="Grigoriev I.V."/>
            <person name="Lindberg D.R."/>
            <person name="Seaver E.C."/>
            <person name="Weisblat D.A."/>
            <person name="Putnam N.H."/>
            <person name="Rokhsar D.S."/>
        </authorList>
    </citation>
    <scope>NUCLEOTIDE SEQUENCE</scope>
</reference>
<accession>T1FET6</accession>
<gene>
    <name evidence="3" type="primary">20207335</name>
    <name evidence="2" type="ORF">HELRODRAFT_179510</name>
</gene>
<keyword evidence="4" id="KW-1185">Reference proteome</keyword>
<evidence type="ECO:0000256" key="1">
    <source>
        <dbReference type="SAM" id="MobiDB-lite"/>
    </source>
</evidence>
<reference evidence="4" key="1">
    <citation type="submission" date="2012-12" db="EMBL/GenBank/DDBJ databases">
        <authorList>
            <person name="Hellsten U."/>
            <person name="Grimwood J."/>
            <person name="Chapman J.A."/>
            <person name="Shapiro H."/>
            <person name="Aerts A."/>
            <person name="Otillar R.P."/>
            <person name="Terry A.Y."/>
            <person name="Boore J.L."/>
            <person name="Simakov O."/>
            <person name="Marletaz F."/>
            <person name="Cho S.-J."/>
            <person name="Edsinger-Gonzales E."/>
            <person name="Havlak P."/>
            <person name="Kuo D.-H."/>
            <person name="Larsson T."/>
            <person name="Lv J."/>
            <person name="Arendt D."/>
            <person name="Savage R."/>
            <person name="Osoegawa K."/>
            <person name="de Jong P."/>
            <person name="Lindberg D.R."/>
            <person name="Seaver E.C."/>
            <person name="Weisblat D.A."/>
            <person name="Putnam N.H."/>
            <person name="Grigoriev I.V."/>
            <person name="Rokhsar D.S."/>
        </authorList>
    </citation>
    <scope>NUCLEOTIDE SEQUENCE</scope>
</reference>
<dbReference type="InParanoid" id="T1FET6"/>